<evidence type="ECO:0000313" key="2">
    <source>
        <dbReference type="Proteomes" id="UP001163603"/>
    </source>
</evidence>
<dbReference type="Proteomes" id="UP001163603">
    <property type="component" value="Chromosome 8"/>
</dbReference>
<gene>
    <name evidence="1" type="ORF">Pint_13527</name>
</gene>
<keyword evidence="2" id="KW-1185">Reference proteome</keyword>
<comment type="caution">
    <text evidence="1">The sequence shown here is derived from an EMBL/GenBank/DDBJ whole genome shotgun (WGS) entry which is preliminary data.</text>
</comment>
<protein>
    <submittedName>
        <fullName evidence="1">Uncharacterized protein</fullName>
    </submittedName>
</protein>
<dbReference type="EMBL" id="CM047743">
    <property type="protein sequence ID" value="KAJ0029982.1"/>
    <property type="molecule type" value="Genomic_DNA"/>
</dbReference>
<organism evidence="1 2">
    <name type="scientific">Pistacia integerrima</name>
    <dbReference type="NCBI Taxonomy" id="434235"/>
    <lineage>
        <taxon>Eukaryota</taxon>
        <taxon>Viridiplantae</taxon>
        <taxon>Streptophyta</taxon>
        <taxon>Embryophyta</taxon>
        <taxon>Tracheophyta</taxon>
        <taxon>Spermatophyta</taxon>
        <taxon>Magnoliopsida</taxon>
        <taxon>eudicotyledons</taxon>
        <taxon>Gunneridae</taxon>
        <taxon>Pentapetalae</taxon>
        <taxon>rosids</taxon>
        <taxon>malvids</taxon>
        <taxon>Sapindales</taxon>
        <taxon>Anacardiaceae</taxon>
        <taxon>Pistacia</taxon>
    </lineage>
</organism>
<name>A0ACC0Y6G0_9ROSI</name>
<proteinExistence type="predicted"/>
<sequence length="768" mass="84486">MANDFATAVEDGLKLSKRLYFGKDRAVSPPRVPTSMEKPGSVNMYMPKAPMLYAVIPDPKIVDNPDIPSYQPHVHGRCDPPALIPLQMNGVELDVDCYLDTAFVRVSGSWRVHCVMGSKSCDCRIAIPMGEEGSILGVEVEVSRKSYCTRLIALEDKEGVEKAARPENGGFLKPHIFTLTIPQIDGGSLLSVKLHWSQKLSYCDGEFSLNVPFKFPEYVTPAIKKIPKKEKILLNVNAGTGTEILCKTTSHPLKQLRREAGKLGFSYESEVLKWSSNDFSFSYTVSPSHMVGGILLQSPPLHDVDQREMFSIYFYPGSQQSRKVFRKDIIFMVDISGSMQGKPLEDTKNALSAALAKLDPKDLFNIIAFSGETYLFSTSMELATKEAVERATQWIGVNLIAEGSTDILLPLTKVSFHSDLVLVEAVDMLCKTRGSIPTIFLVTDGAVENERHICDMMKSRLTNGGPICPRIYTFGIGLYCNHYFLHMLATISRGHYGAAYDIDSVELGLQKLFTKGLSMVLANITIDMLKDLDEFEVYPSRIPDCTSETPLTISGRYQGNFPDNIKAKGLLGDLSDFVMELKAQHAKDIPLDRVFAKQQIDLLTAQAWFSEDKQLEEKVAKMSVQTGVISEYTSMIILETDEGKRTESPSIKKESEGSGSQKIVDSGASKTISLQSLGIGFGDLIATTENIPPGAEEAKLPEVAEIFVKVASNCCSSMANKCCCMCCIQCCSNLNDRFVILLTQVCTALACFGCLECCSICCSGSDGR</sequence>
<evidence type="ECO:0000313" key="1">
    <source>
        <dbReference type="EMBL" id="KAJ0029982.1"/>
    </source>
</evidence>
<accession>A0ACC0Y6G0</accession>
<reference evidence="2" key="1">
    <citation type="journal article" date="2023" name="G3 (Bethesda)">
        <title>Genome assembly and association tests identify interacting loci associated with vigor, precocity, and sex in interspecific pistachio rootstocks.</title>
        <authorList>
            <person name="Palmer W."/>
            <person name="Jacygrad E."/>
            <person name="Sagayaradj S."/>
            <person name="Cavanaugh K."/>
            <person name="Han R."/>
            <person name="Bertier L."/>
            <person name="Beede B."/>
            <person name="Kafkas S."/>
            <person name="Golino D."/>
            <person name="Preece J."/>
            <person name="Michelmore R."/>
        </authorList>
    </citation>
    <scope>NUCLEOTIDE SEQUENCE [LARGE SCALE GENOMIC DNA]</scope>
</reference>